<dbReference type="InterPro" id="IPR050237">
    <property type="entry name" value="ATP-dep_AMP-bd_enzyme"/>
</dbReference>
<evidence type="ECO:0000313" key="3">
    <source>
        <dbReference type="Proteomes" id="UP000505210"/>
    </source>
</evidence>
<dbReference type="KEGG" id="theu:HPC62_01250"/>
<dbReference type="RefSeq" id="WP_172353401.1">
    <property type="nucleotide sequence ID" value="NZ_CP053661.1"/>
</dbReference>
<sequence>MAIALLLHQQAAERPDAPAIIDGKTRETVSFAVLERQSVQIAEQLQRAGLQAGEAALVLVPVSARLYAVLLALFRLGAIAQFIDPAAGLDHLERCCTLHPPRALIATPKAHLLQLKSAALRRIPLKFSTHRLFSATAPLDPASPPALPAATPALLTFTSGSTGQPKAALRTHGFLLAQHRALAHSLHLAPGEIDLSTLPIFVLANLASGVASLLPNVDLRYPGKVNARRLLRDIRRYRPTSTAASPALLGRLATECEATGQTLPEFRRIFTGGAPVFPGLLQRLAAIAPQAEVTAVYGSTEAEPIAHVAYHEIQPNDLARMTQGKGLLAGYPVPEIALRILGDRWGQPIPTLTTAELHAQTLPAGTVGEIVVSGDHVLPGYLHGQGDAETKFRVDGVPWHRTGDAGYLDEQGRLWLLGRCSAKLTDTWGTIYPFAVEAAAQAQQGIHRSALVAHRGRRVLLIEWAEHFPKAARSPALQDLQTALAWAQIHQFHLCQIPVDKRHNAKVDYPALQRLLDRL</sequence>
<name>A0A6M8B8C6_9CYAN</name>
<proteinExistence type="predicted"/>
<dbReference type="PANTHER" id="PTHR43767">
    <property type="entry name" value="LONG-CHAIN-FATTY-ACID--COA LIGASE"/>
    <property type="match status" value="1"/>
</dbReference>
<dbReference type="EMBL" id="CP053661">
    <property type="protein sequence ID" value="QKD80977.1"/>
    <property type="molecule type" value="Genomic_DNA"/>
</dbReference>
<reference evidence="2 3" key="1">
    <citation type="submission" date="2020-05" db="EMBL/GenBank/DDBJ databases">
        <title>Complete genome sequence of of a novel Thermoleptolyngbya strain isolated from hot springs of Ganzi, Sichuan China.</title>
        <authorList>
            <person name="Tang J."/>
            <person name="Daroch M."/>
            <person name="Li L."/>
            <person name="Waleron K."/>
            <person name="Waleron M."/>
            <person name="Waleron M."/>
        </authorList>
    </citation>
    <scope>NUCLEOTIDE SEQUENCE [LARGE SCALE GENOMIC DNA]</scope>
    <source>
        <strain evidence="2 3">PKUAC-SCTA183</strain>
    </source>
</reference>
<protein>
    <submittedName>
        <fullName evidence="2">AMP-binding protein</fullName>
    </submittedName>
</protein>
<dbReference type="Pfam" id="PF00501">
    <property type="entry name" value="AMP-binding"/>
    <property type="match status" value="1"/>
</dbReference>
<dbReference type="InterPro" id="IPR020845">
    <property type="entry name" value="AMP-binding_CS"/>
</dbReference>
<dbReference type="Proteomes" id="UP000505210">
    <property type="component" value="Chromosome"/>
</dbReference>
<dbReference type="PANTHER" id="PTHR43767:SF1">
    <property type="entry name" value="NONRIBOSOMAL PEPTIDE SYNTHASE PES1 (EUROFUNG)-RELATED"/>
    <property type="match status" value="1"/>
</dbReference>
<keyword evidence="3" id="KW-1185">Reference proteome</keyword>
<dbReference type="InterPro" id="IPR000873">
    <property type="entry name" value="AMP-dep_synth/lig_dom"/>
</dbReference>
<dbReference type="Gene3D" id="3.40.50.12780">
    <property type="entry name" value="N-terminal domain of ligase-like"/>
    <property type="match status" value="1"/>
</dbReference>
<evidence type="ECO:0000259" key="1">
    <source>
        <dbReference type="Pfam" id="PF00501"/>
    </source>
</evidence>
<dbReference type="PROSITE" id="PS00455">
    <property type="entry name" value="AMP_BINDING"/>
    <property type="match status" value="1"/>
</dbReference>
<evidence type="ECO:0000313" key="2">
    <source>
        <dbReference type="EMBL" id="QKD80977.1"/>
    </source>
</evidence>
<organism evidence="2 3">
    <name type="scientific">Thermoleptolyngbya sichuanensis A183</name>
    <dbReference type="NCBI Taxonomy" id="2737172"/>
    <lineage>
        <taxon>Bacteria</taxon>
        <taxon>Bacillati</taxon>
        <taxon>Cyanobacteriota</taxon>
        <taxon>Cyanophyceae</taxon>
        <taxon>Oculatellales</taxon>
        <taxon>Oculatellaceae</taxon>
        <taxon>Thermoleptolyngbya</taxon>
        <taxon>Thermoleptolyngbya sichuanensis</taxon>
    </lineage>
</organism>
<dbReference type="SUPFAM" id="SSF56801">
    <property type="entry name" value="Acetyl-CoA synthetase-like"/>
    <property type="match status" value="1"/>
</dbReference>
<dbReference type="InterPro" id="IPR042099">
    <property type="entry name" value="ANL_N_sf"/>
</dbReference>
<gene>
    <name evidence="2" type="ORF">HPC62_01250</name>
</gene>
<feature type="domain" description="AMP-dependent synthetase/ligase" evidence="1">
    <location>
        <begin position="8"/>
        <end position="382"/>
    </location>
</feature>
<accession>A0A6M8B8C6</accession>
<dbReference type="AlphaFoldDB" id="A0A6M8B8C6"/>